<protein>
    <submittedName>
        <fullName evidence="2">Uncharacterized protein</fullName>
    </submittedName>
</protein>
<evidence type="ECO:0000313" key="3">
    <source>
        <dbReference type="Proteomes" id="UP001283361"/>
    </source>
</evidence>
<sequence length="95" mass="10428">MSCPPTAAEEVPGHDRCRVPPEPSFLGSESGIAPDHQLPTLKTSQKGYNSSPIPNIEAMIKKSHFQWTGHVIRTEKNRMPTQRIKLALDGIVTAP</sequence>
<feature type="compositionally biased region" description="Polar residues" evidence="1">
    <location>
        <begin position="40"/>
        <end position="52"/>
    </location>
</feature>
<feature type="region of interest" description="Disordered" evidence="1">
    <location>
        <begin position="1"/>
        <end position="52"/>
    </location>
</feature>
<comment type="caution">
    <text evidence="2">The sequence shown here is derived from an EMBL/GenBank/DDBJ whole genome shotgun (WGS) entry which is preliminary data.</text>
</comment>
<reference evidence="2" key="1">
    <citation type="journal article" date="2023" name="G3 (Bethesda)">
        <title>A reference genome for the long-term kleptoplast-retaining sea slug Elysia crispata morphotype clarki.</title>
        <authorList>
            <person name="Eastman K.E."/>
            <person name="Pendleton A.L."/>
            <person name="Shaikh M.A."/>
            <person name="Suttiyut T."/>
            <person name="Ogas R."/>
            <person name="Tomko P."/>
            <person name="Gavelis G."/>
            <person name="Widhalm J.R."/>
            <person name="Wisecaver J.H."/>
        </authorList>
    </citation>
    <scope>NUCLEOTIDE SEQUENCE</scope>
    <source>
        <strain evidence="2">ECLA1</strain>
    </source>
</reference>
<organism evidence="2 3">
    <name type="scientific">Elysia crispata</name>
    <name type="common">lettuce slug</name>
    <dbReference type="NCBI Taxonomy" id="231223"/>
    <lineage>
        <taxon>Eukaryota</taxon>
        <taxon>Metazoa</taxon>
        <taxon>Spiralia</taxon>
        <taxon>Lophotrochozoa</taxon>
        <taxon>Mollusca</taxon>
        <taxon>Gastropoda</taxon>
        <taxon>Heterobranchia</taxon>
        <taxon>Euthyneura</taxon>
        <taxon>Panpulmonata</taxon>
        <taxon>Sacoglossa</taxon>
        <taxon>Placobranchoidea</taxon>
        <taxon>Plakobranchidae</taxon>
        <taxon>Elysia</taxon>
    </lineage>
</organism>
<dbReference type="AlphaFoldDB" id="A0AAE0YUZ3"/>
<accession>A0AAE0YUZ3</accession>
<gene>
    <name evidence="2" type="ORF">RRG08_018456</name>
</gene>
<proteinExistence type="predicted"/>
<keyword evidence="3" id="KW-1185">Reference proteome</keyword>
<dbReference type="Proteomes" id="UP001283361">
    <property type="component" value="Unassembled WGS sequence"/>
</dbReference>
<dbReference type="EMBL" id="JAWDGP010005477">
    <property type="protein sequence ID" value="KAK3756732.1"/>
    <property type="molecule type" value="Genomic_DNA"/>
</dbReference>
<name>A0AAE0YUZ3_9GAST</name>
<evidence type="ECO:0000313" key="2">
    <source>
        <dbReference type="EMBL" id="KAK3756732.1"/>
    </source>
</evidence>
<evidence type="ECO:0000256" key="1">
    <source>
        <dbReference type="SAM" id="MobiDB-lite"/>
    </source>
</evidence>